<dbReference type="SMART" id="SM00138">
    <property type="entry name" value="MeTrc"/>
    <property type="match status" value="1"/>
</dbReference>
<dbReference type="FunFam" id="3.30.565.10:FF:000006">
    <property type="entry name" value="Sensor histidine kinase WalK"/>
    <property type="match status" value="1"/>
</dbReference>
<dbReference type="OrthoDB" id="9816309at2"/>
<dbReference type="InterPro" id="IPR022641">
    <property type="entry name" value="CheR_N"/>
</dbReference>
<keyword evidence="4" id="KW-0808">Transferase</keyword>
<accession>A0A1M5M7L6</accession>
<evidence type="ECO:0000259" key="10">
    <source>
        <dbReference type="PROSITE" id="PS50122"/>
    </source>
</evidence>
<dbReference type="InterPro" id="IPR036097">
    <property type="entry name" value="HisK_dim/P_sf"/>
</dbReference>
<dbReference type="InterPro" id="IPR035909">
    <property type="entry name" value="CheB_C"/>
</dbReference>
<keyword evidence="13" id="KW-1185">Reference proteome</keyword>
<evidence type="ECO:0000256" key="3">
    <source>
        <dbReference type="ARBA" id="ARBA00022553"/>
    </source>
</evidence>
<feature type="active site" evidence="6">
    <location>
        <position position="154"/>
    </location>
</feature>
<dbReference type="SMART" id="SM00387">
    <property type="entry name" value="HATPase_c"/>
    <property type="match status" value="1"/>
</dbReference>
<evidence type="ECO:0000256" key="2">
    <source>
        <dbReference type="ARBA" id="ARBA00012438"/>
    </source>
</evidence>
<feature type="domain" description="CheB-type methylesterase" evidence="10">
    <location>
        <begin position="26"/>
        <end position="211"/>
    </location>
</feature>
<dbReference type="SUPFAM" id="SSF52738">
    <property type="entry name" value="Methylesterase CheB, C-terminal domain"/>
    <property type="match status" value="1"/>
</dbReference>
<dbReference type="Proteomes" id="UP000184212">
    <property type="component" value="Unassembled WGS sequence"/>
</dbReference>
<dbReference type="InterPro" id="IPR000780">
    <property type="entry name" value="CheR_MeTrfase"/>
</dbReference>
<dbReference type="InterPro" id="IPR029063">
    <property type="entry name" value="SAM-dependent_MTases_sf"/>
</dbReference>
<evidence type="ECO:0000256" key="5">
    <source>
        <dbReference type="ARBA" id="ARBA00022777"/>
    </source>
</evidence>
<dbReference type="Pfam" id="PF03705">
    <property type="entry name" value="CheR_N"/>
    <property type="match status" value="1"/>
</dbReference>
<keyword evidence="5" id="KW-0418">Kinase</keyword>
<name>A0A1M5M7L6_9BACT</name>
<dbReference type="AlphaFoldDB" id="A0A1M5M7L6"/>
<dbReference type="InterPro" id="IPR003594">
    <property type="entry name" value="HATPase_dom"/>
</dbReference>
<dbReference type="Gene3D" id="1.10.287.130">
    <property type="match status" value="1"/>
</dbReference>
<dbReference type="RefSeq" id="WP_073132571.1">
    <property type="nucleotide sequence ID" value="NZ_FQWQ01000001.1"/>
</dbReference>
<dbReference type="PROSITE" id="PS50123">
    <property type="entry name" value="CHER"/>
    <property type="match status" value="1"/>
</dbReference>
<keyword evidence="7" id="KW-0175">Coiled coil</keyword>
<feature type="active site" evidence="6">
    <location>
        <position position="35"/>
    </location>
</feature>
<keyword evidence="3" id="KW-0597">Phosphoprotein</keyword>
<dbReference type="Pfam" id="PF01739">
    <property type="entry name" value="CheR"/>
    <property type="match status" value="1"/>
</dbReference>
<evidence type="ECO:0000256" key="4">
    <source>
        <dbReference type="ARBA" id="ARBA00022679"/>
    </source>
</evidence>
<dbReference type="EMBL" id="FQWQ01000001">
    <property type="protein sequence ID" value="SHG73250.1"/>
    <property type="molecule type" value="Genomic_DNA"/>
</dbReference>
<proteinExistence type="predicted"/>
<evidence type="ECO:0000256" key="8">
    <source>
        <dbReference type="SAM" id="MobiDB-lite"/>
    </source>
</evidence>
<evidence type="ECO:0000256" key="1">
    <source>
        <dbReference type="ARBA" id="ARBA00000085"/>
    </source>
</evidence>
<dbReference type="Gene3D" id="3.30.450.20">
    <property type="entry name" value="PAS domain"/>
    <property type="match status" value="1"/>
</dbReference>
<dbReference type="Pfam" id="PF00512">
    <property type="entry name" value="HisKA"/>
    <property type="match status" value="1"/>
</dbReference>
<dbReference type="GO" id="GO:0008757">
    <property type="term" value="F:S-adenosylmethionine-dependent methyltransferase activity"/>
    <property type="evidence" value="ECO:0007669"/>
    <property type="project" value="InterPro"/>
</dbReference>
<evidence type="ECO:0000313" key="13">
    <source>
        <dbReference type="Proteomes" id="UP000184212"/>
    </source>
</evidence>
<feature type="domain" description="Histidine kinase" evidence="9">
    <location>
        <begin position="882"/>
        <end position="1105"/>
    </location>
</feature>
<dbReference type="SUPFAM" id="SSF53335">
    <property type="entry name" value="S-adenosyl-L-methionine-dependent methyltransferases"/>
    <property type="match status" value="1"/>
</dbReference>
<sequence length="1105" mass="124970">MKKTKSHAIKEKPVKRTSKPTPPPKPFPIVGFGASAGGLEAFISVLQHLDPALGMAYVLVMHLSPNHKSALAEILQTKTKMKVHTVKNGMEVVANHVYVIPPNTFMSLVDGHLKLAPRSLTAIGNFAIDYFLTALASIYKNNSVGVILSGTATDGTLGMKAIKAEGGITFAQDQSAKFPDMPKNAYDSGYADFMLSPEEIAEELARFVKLPHTKLQANGKGNGADKAIHDDQATLKKILHLVLIKTGVDFFQHYKQASVHRRIVRRMTLKKVLVLDDYLNILQTDEAEIAALYNDFLINVTHFFRDPDFFRVLVSKVFRSMLADRKTSDPVRIWVPGCATGEEAYSIAITLMEYLEEKEISIPFQIFASDLDGKAIEKARIGIYPLSALQNVKPQQLKRYFKKVDNHFQIAKHVREACVFSRQNLLNDPPFSRMDIISCQNVLIYLESEPQRKILQVFHYALKPSGYLFLGKSETIGSASELFDPLDRKIRIYSRKDTGGSRVDFSMRPTEALQRNEALQTDRSPQSDIEREVSKLLIARFVSPCIVLNQSLNIIQFYGVTAPYLAPGVGKASLNVLKMIREDLLVDLRTLLQLAKKTQRPVAKEKISLRNQKVKSEIGIEVIPRKMEQEIFFLVVFKETQAPAQKEKEGKKSPLSGDKKQKVILRLEEELLESRELIRTTNEEYETTYEELQANNEEILSSNEELQSVNEELETSKEELQSANEELTTINEELQKRNVELKESQNYAQAIVDTVNSPFLVLTANLQVRLANKSFYDTFKQTAEKTEGKFIYELGEDAWDIPELRNHLNALLGRKTSYLEFEFRHFFPRAGELFFNVNAYRLTKIDRDETLLLLAFNNVSDLQLANRELKSLNEQLEQFVFISSHDLREPLRKIETFANYLADHKNLDAYEQKYVEKINATTVRMSTLLKDLLRYFVVLKGVGGQLEPVDINLTIKNVLKDLELLVSEKSADVRTDALPVVKANPPQMDQLFYNLISNALKFSNGKSKIDVTGEEVTPGHHTQYGLRREKQYACIRVRDNGIGFDQKYVAKIFNVFQRLNDKPEASGSGMGLAICKKIVSDHGGVIAAEGQEGLGATFRIFLPED</sequence>
<feature type="domain" description="CheR-type methyltransferase" evidence="11">
    <location>
        <begin position="223"/>
        <end position="496"/>
    </location>
</feature>
<dbReference type="GO" id="GO:0005737">
    <property type="term" value="C:cytoplasm"/>
    <property type="evidence" value="ECO:0007669"/>
    <property type="project" value="InterPro"/>
</dbReference>
<feature type="active site" evidence="6">
    <location>
        <position position="62"/>
    </location>
</feature>
<dbReference type="InterPro" id="IPR000673">
    <property type="entry name" value="Sig_transdc_resp-reg_Me-estase"/>
</dbReference>
<dbReference type="PROSITE" id="PS50122">
    <property type="entry name" value="CHEB"/>
    <property type="match status" value="1"/>
</dbReference>
<keyword evidence="6" id="KW-0145">Chemotaxis</keyword>
<dbReference type="GO" id="GO:0006935">
    <property type="term" value="P:chemotaxis"/>
    <property type="evidence" value="ECO:0007669"/>
    <property type="project" value="UniProtKB-UniRule"/>
</dbReference>
<dbReference type="SUPFAM" id="SSF55785">
    <property type="entry name" value="PYP-like sensor domain (PAS domain)"/>
    <property type="match status" value="1"/>
</dbReference>
<dbReference type="STRING" id="947013.SAMN04488109_1599"/>
<dbReference type="InterPro" id="IPR050903">
    <property type="entry name" value="Bact_Chemotaxis_MeTrfase"/>
</dbReference>
<dbReference type="InterPro" id="IPR005467">
    <property type="entry name" value="His_kinase_dom"/>
</dbReference>
<dbReference type="GO" id="GO:0000155">
    <property type="term" value="F:phosphorelay sensor kinase activity"/>
    <property type="evidence" value="ECO:0007669"/>
    <property type="project" value="InterPro"/>
</dbReference>
<organism evidence="12 13">
    <name type="scientific">Chryseolinea serpens</name>
    <dbReference type="NCBI Taxonomy" id="947013"/>
    <lineage>
        <taxon>Bacteria</taxon>
        <taxon>Pseudomonadati</taxon>
        <taxon>Bacteroidota</taxon>
        <taxon>Cytophagia</taxon>
        <taxon>Cytophagales</taxon>
        <taxon>Fulvivirgaceae</taxon>
        <taxon>Chryseolinea</taxon>
    </lineage>
</organism>
<dbReference type="Pfam" id="PF01339">
    <property type="entry name" value="CheB_methylest"/>
    <property type="match status" value="1"/>
</dbReference>
<dbReference type="CDD" id="cd00082">
    <property type="entry name" value="HisKA"/>
    <property type="match status" value="1"/>
</dbReference>
<dbReference type="Gene3D" id="3.40.50.150">
    <property type="entry name" value="Vaccinia Virus protein VP39"/>
    <property type="match status" value="1"/>
</dbReference>
<dbReference type="PANTHER" id="PTHR24422">
    <property type="entry name" value="CHEMOTAXIS PROTEIN METHYLTRANSFERASE"/>
    <property type="match status" value="1"/>
</dbReference>
<dbReference type="InterPro" id="IPR036890">
    <property type="entry name" value="HATPase_C_sf"/>
</dbReference>
<reference evidence="12 13" key="1">
    <citation type="submission" date="2016-11" db="EMBL/GenBank/DDBJ databases">
        <authorList>
            <person name="Jaros S."/>
            <person name="Januszkiewicz K."/>
            <person name="Wedrychowicz H."/>
        </authorList>
    </citation>
    <scope>NUCLEOTIDE SEQUENCE [LARGE SCALE GENOMIC DNA]</scope>
    <source>
        <strain evidence="12 13">DSM 24574</strain>
    </source>
</reference>
<feature type="region of interest" description="Disordered" evidence="8">
    <location>
        <begin position="1"/>
        <end position="26"/>
    </location>
</feature>
<dbReference type="Gene3D" id="3.30.565.10">
    <property type="entry name" value="Histidine kinase-like ATPase, C-terminal domain"/>
    <property type="match status" value="1"/>
</dbReference>
<dbReference type="SUPFAM" id="SSF47384">
    <property type="entry name" value="Homodimeric domain of signal transducing histidine kinase"/>
    <property type="match status" value="1"/>
</dbReference>
<dbReference type="PROSITE" id="PS50109">
    <property type="entry name" value="HIS_KIN"/>
    <property type="match status" value="1"/>
</dbReference>
<dbReference type="InterPro" id="IPR022642">
    <property type="entry name" value="CheR_C"/>
</dbReference>
<dbReference type="CDD" id="cd16434">
    <property type="entry name" value="CheB-CheR_fusion"/>
    <property type="match status" value="1"/>
</dbReference>
<feature type="coiled-coil region" evidence="7">
    <location>
        <begin position="664"/>
        <end position="744"/>
    </location>
</feature>
<dbReference type="PRINTS" id="PR00996">
    <property type="entry name" value="CHERMTFRASE"/>
</dbReference>
<evidence type="ECO:0000256" key="7">
    <source>
        <dbReference type="SAM" id="Coils"/>
    </source>
</evidence>
<dbReference type="InterPro" id="IPR003661">
    <property type="entry name" value="HisK_dim/P_dom"/>
</dbReference>
<dbReference type="SUPFAM" id="SSF47757">
    <property type="entry name" value="Chemotaxis receptor methyltransferase CheR, N-terminal domain"/>
    <property type="match status" value="1"/>
</dbReference>
<gene>
    <name evidence="12" type="ORF">SAMN04488109_1599</name>
</gene>
<evidence type="ECO:0000259" key="11">
    <source>
        <dbReference type="PROSITE" id="PS50123"/>
    </source>
</evidence>
<dbReference type="Pfam" id="PF02518">
    <property type="entry name" value="HATPase_c"/>
    <property type="match status" value="1"/>
</dbReference>
<comment type="catalytic activity">
    <reaction evidence="1">
        <text>ATP + protein L-histidine = ADP + protein N-phospho-L-histidine.</text>
        <dbReference type="EC" id="2.7.13.3"/>
    </reaction>
</comment>
<dbReference type="Gene3D" id="3.40.50.180">
    <property type="entry name" value="Methylesterase CheB, C-terminal domain"/>
    <property type="match status" value="1"/>
</dbReference>
<dbReference type="GO" id="GO:0000156">
    <property type="term" value="F:phosphorelay response regulator activity"/>
    <property type="evidence" value="ECO:0007669"/>
    <property type="project" value="InterPro"/>
</dbReference>
<dbReference type="SUPFAM" id="SSF55874">
    <property type="entry name" value="ATPase domain of HSP90 chaperone/DNA topoisomerase II/histidine kinase"/>
    <property type="match status" value="1"/>
</dbReference>
<dbReference type="InterPro" id="IPR035965">
    <property type="entry name" value="PAS-like_dom_sf"/>
</dbReference>
<evidence type="ECO:0000259" key="9">
    <source>
        <dbReference type="PROSITE" id="PS50109"/>
    </source>
</evidence>
<evidence type="ECO:0000256" key="6">
    <source>
        <dbReference type="PROSITE-ProRule" id="PRU00050"/>
    </source>
</evidence>
<protein>
    <recommendedName>
        <fullName evidence="2">histidine kinase</fullName>
        <ecNumber evidence="2">2.7.13.3</ecNumber>
    </recommendedName>
</protein>
<dbReference type="EC" id="2.7.13.3" evidence="2"/>
<keyword evidence="6" id="KW-0378">Hydrolase</keyword>
<evidence type="ECO:0000313" key="12">
    <source>
        <dbReference type="EMBL" id="SHG73250.1"/>
    </source>
</evidence>
<dbReference type="PANTHER" id="PTHR24422:SF27">
    <property type="entry name" value="PROTEIN-GLUTAMATE O-METHYLTRANSFERASE"/>
    <property type="match status" value="1"/>
</dbReference>
<dbReference type="GO" id="GO:0008984">
    <property type="term" value="F:protein-glutamate methylesterase activity"/>
    <property type="evidence" value="ECO:0007669"/>
    <property type="project" value="InterPro"/>
</dbReference>